<dbReference type="Proteomes" id="UP000054538">
    <property type="component" value="Unassembled WGS sequence"/>
</dbReference>
<dbReference type="AlphaFoldDB" id="A0A0D0DF41"/>
<reference evidence="2" key="2">
    <citation type="submission" date="2015-01" db="EMBL/GenBank/DDBJ databases">
        <title>Evolutionary Origins and Diversification of the Mycorrhizal Mutualists.</title>
        <authorList>
            <consortium name="DOE Joint Genome Institute"/>
            <consortium name="Mycorrhizal Genomics Consortium"/>
            <person name="Kohler A."/>
            <person name="Kuo A."/>
            <person name="Nagy L.G."/>
            <person name="Floudas D."/>
            <person name="Copeland A."/>
            <person name="Barry K.W."/>
            <person name="Cichocki N."/>
            <person name="Veneault-Fourrey C."/>
            <person name="LaButti K."/>
            <person name="Lindquist E.A."/>
            <person name="Lipzen A."/>
            <person name="Lundell T."/>
            <person name="Morin E."/>
            <person name="Murat C."/>
            <person name="Riley R."/>
            <person name="Ohm R."/>
            <person name="Sun H."/>
            <person name="Tunlid A."/>
            <person name="Henrissat B."/>
            <person name="Grigoriev I.V."/>
            <person name="Hibbett D.S."/>
            <person name="Martin F."/>
        </authorList>
    </citation>
    <scope>NUCLEOTIDE SEQUENCE [LARGE SCALE GENOMIC DNA]</scope>
    <source>
        <strain evidence="2">Ve08.2h10</strain>
    </source>
</reference>
<dbReference type="EMBL" id="KN826231">
    <property type="protein sequence ID" value="KIK79614.1"/>
    <property type="molecule type" value="Genomic_DNA"/>
</dbReference>
<reference evidence="1 2" key="1">
    <citation type="submission" date="2014-04" db="EMBL/GenBank/DDBJ databases">
        <authorList>
            <consortium name="DOE Joint Genome Institute"/>
            <person name="Kuo A."/>
            <person name="Kohler A."/>
            <person name="Jargeat P."/>
            <person name="Nagy L.G."/>
            <person name="Floudas D."/>
            <person name="Copeland A."/>
            <person name="Barry K.W."/>
            <person name="Cichocki N."/>
            <person name="Veneault-Fourrey C."/>
            <person name="LaButti K."/>
            <person name="Lindquist E.A."/>
            <person name="Lipzen A."/>
            <person name="Lundell T."/>
            <person name="Morin E."/>
            <person name="Murat C."/>
            <person name="Sun H."/>
            <person name="Tunlid A."/>
            <person name="Henrissat B."/>
            <person name="Grigoriev I.V."/>
            <person name="Hibbett D.S."/>
            <person name="Martin F."/>
            <person name="Nordberg H.P."/>
            <person name="Cantor M.N."/>
            <person name="Hua S.X."/>
        </authorList>
    </citation>
    <scope>NUCLEOTIDE SEQUENCE [LARGE SCALE GENOMIC DNA]</scope>
    <source>
        <strain evidence="1 2">Ve08.2h10</strain>
    </source>
</reference>
<name>A0A0D0DF41_9AGAM</name>
<accession>A0A0D0DF41</accession>
<evidence type="ECO:0008006" key="3">
    <source>
        <dbReference type="Google" id="ProtNLM"/>
    </source>
</evidence>
<keyword evidence="2" id="KW-1185">Reference proteome</keyword>
<dbReference type="OrthoDB" id="3143151at2759"/>
<organism evidence="1 2">
    <name type="scientific">Paxillus rubicundulus Ve08.2h10</name>
    <dbReference type="NCBI Taxonomy" id="930991"/>
    <lineage>
        <taxon>Eukaryota</taxon>
        <taxon>Fungi</taxon>
        <taxon>Dikarya</taxon>
        <taxon>Basidiomycota</taxon>
        <taxon>Agaricomycotina</taxon>
        <taxon>Agaricomycetes</taxon>
        <taxon>Agaricomycetidae</taxon>
        <taxon>Boletales</taxon>
        <taxon>Paxilineae</taxon>
        <taxon>Paxillaceae</taxon>
        <taxon>Paxillus</taxon>
    </lineage>
</organism>
<dbReference type="InterPro" id="IPR040521">
    <property type="entry name" value="KDZ"/>
</dbReference>
<dbReference type="InParanoid" id="A0A0D0DF41"/>
<evidence type="ECO:0000313" key="1">
    <source>
        <dbReference type="EMBL" id="KIK79614.1"/>
    </source>
</evidence>
<evidence type="ECO:0000313" key="2">
    <source>
        <dbReference type="Proteomes" id="UP000054538"/>
    </source>
</evidence>
<dbReference type="STRING" id="930991.A0A0D0DF41"/>
<sequence length="498" mass="56178">MDYSLVNALQYNMQGICHVISFYDINCTYMRKLRQHVGNNEFLNFPKDMEIAPGIRIWHVHGHQLQCFSRYAPLYIEGAGWIDGEVIETLWSILNVVSRSTHGMSSPHGQELLDFQMNDSNFMKMICMGRHLATKWKNELLAPRAAGRAFDNLNSGIPEAERGDWMDMEHATLNTQVDDPSTMDIFQLKTNKAASIQTVEMDLLGQHASSVETPQGTVTWLAQGLSIEESATHVMKNKRSLKSTAIDIQKLVVAIRMDWLSSNISKFIDAATTYMGSTIEYHDDTTADESESEWEEQNEDPHSDLPLPFIHLPALPLSSSLGCRNCNEHGLAALAELELQLCIGQVNDTIHSICFTLADKAVLFHTKVCHTSNQSGNTCTWGKVHQADTVLSRHAQIYRKYQKAMVALEADETLLERYKPLADQYLKVMTAISDPNGSIHHMADLTWFWTMDIPRDAQESDWMSECRLYICSGQFKLIEVLSLPHKLAVHKGSPGSMD</sequence>
<dbReference type="Pfam" id="PF18758">
    <property type="entry name" value="KDZ"/>
    <property type="match status" value="1"/>
</dbReference>
<dbReference type="HOGENOM" id="CLU_003703_3_0_1"/>
<proteinExistence type="predicted"/>
<protein>
    <recommendedName>
        <fullName evidence="3">CxC2-like cysteine cluster KDZ transposase-associated domain-containing protein</fullName>
    </recommendedName>
</protein>
<gene>
    <name evidence="1" type="ORF">PAXRUDRAFT_160879</name>
</gene>